<proteinExistence type="predicted"/>
<dbReference type="EMBL" id="LC621239">
    <property type="protein sequence ID" value="BCT90791.1"/>
    <property type="molecule type" value="Genomic_DNA"/>
</dbReference>
<evidence type="ECO:0000313" key="1">
    <source>
        <dbReference type="EMBL" id="BCT90791.1"/>
    </source>
</evidence>
<dbReference type="Proteomes" id="UP000664909">
    <property type="component" value="Segment"/>
</dbReference>
<sequence>MAPVVNGEIIKILIPSSLTNSVHSEAPQDFATSVASMAECFVASQADLYCAGNNLCYLSSYCYHQPNCYVVLLFVGGASTDSLLTNNGEYEDFLINELQEYLHEAVFDYTRLLGEDISLEDCKFIQVSSV</sequence>
<organism evidence="1">
    <name type="scientific">Bovine adenovirus 2</name>
    <name type="common">BAdV-2</name>
    <name type="synonym">Mastadenovirus bos2</name>
    <dbReference type="NCBI Taxonomy" id="114429"/>
    <lineage>
        <taxon>Viruses</taxon>
        <taxon>Varidnaviria</taxon>
        <taxon>Bamfordvirae</taxon>
        <taxon>Preplasmiviricota</taxon>
        <taxon>Polisuviricotina</taxon>
        <taxon>Pharingeaviricetes</taxon>
        <taxon>Rowavirales</taxon>
        <taxon>Adenoviridae</taxon>
        <taxon>Mastadenovirus</taxon>
        <taxon>Mastadenovirus bovidae</taxon>
        <taxon>Ovine mastadenovirus A</taxon>
    </lineage>
</organism>
<protein>
    <submittedName>
        <fullName evidence="1">E4 ORF B fiber protein</fullName>
    </submittedName>
</protein>
<reference evidence="1" key="1">
    <citation type="submission" date="2021-03" db="EMBL/GenBank/DDBJ databases">
        <title>First isolation, molecular characterization, and serological survey of bovine adenovirus type 2 in Japan.</title>
        <authorList>
            <person name="Kumagai A."/>
            <person name="Hatama S."/>
        </authorList>
    </citation>
    <scope>NUCLEOTIDE SEQUENCE</scope>
    <source>
        <strain evidence="1">KY19-1</strain>
    </source>
</reference>
<name>A0A9W4FUE4_ADEB2</name>
<accession>A0A9W4FUE4</accession>
<organismHost>
    <name type="scientific">Bos taurus</name>
    <name type="common">Bovine</name>
    <dbReference type="NCBI Taxonomy" id="9913"/>
</organismHost>